<dbReference type="InterPro" id="IPR016032">
    <property type="entry name" value="Sig_transdc_resp-reg_C-effctor"/>
</dbReference>
<evidence type="ECO:0000256" key="2">
    <source>
        <dbReference type="ARBA" id="ARBA00023125"/>
    </source>
</evidence>
<dbReference type="SUPFAM" id="SSF55781">
    <property type="entry name" value="GAF domain-like"/>
    <property type="match status" value="1"/>
</dbReference>
<organism evidence="5 6">
    <name type="scientific">Streptomyces albiaxialis</name>
    <dbReference type="NCBI Taxonomy" id="329523"/>
    <lineage>
        <taxon>Bacteria</taxon>
        <taxon>Bacillati</taxon>
        <taxon>Actinomycetota</taxon>
        <taxon>Actinomycetes</taxon>
        <taxon>Kitasatosporales</taxon>
        <taxon>Streptomycetaceae</taxon>
        <taxon>Streptomyces</taxon>
    </lineage>
</organism>
<dbReference type="PANTHER" id="PTHR44688:SF16">
    <property type="entry name" value="DNA-BINDING TRANSCRIPTIONAL ACTIVATOR DEVR_DOSR"/>
    <property type="match status" value="1"/>
</dbReference>
<dbReference type="InterPro" id="IPR036388">
    <property type="entry name" value="WH-like_DNA-bd_sf"/>
</dbReference>
<comment type="caution">
    <text evidence="5">The sequence shown here is derived from an EMBL/GenBank/DDBJ whole genome shotgun (WGS) entry which is preliminary data.</text>
</comment>
<evidence type="ECO:0000256" key="1">
    <source>
        <dbReference type="ARBA" id="ARBA00023015"/>
    </source>
</evidence>
<proteinExistence type="predicted"/>
<gene>
    <name evidence="5" type="ORF">GCM10009801_72820</name>
</gene>
<dbReference type="CDD" id="cd06170">
    <property type="entry name" value="LuxR_C_like"/>
    <property type="match status" value="1"/>
</dbReference>
<protein>
    <recommendedName>
        <fullName evidence="4">HTH luxR-type domain-containing protein</fullName>
    </recommendedName>
</protein>
<name>A0ABP5ILG3_9ACTN</name>
<dbReference type="Gene3D" id="1.10.10.10">
    <property type="entry name" value="Winged helix-like DNA-binding domain superfamily/Winged helix DNA-binding domain"/>
    <property type="match status" value="1"/>
</dbReference>
<evidence type="ECO:0000313" key="6">
    <source>
        <dbReference type="Proteomes" id="UP001500016"/>
    </source>
</evidence>
<feature type="domain" description="HTH luxR-type" evidence="4">
    <location>
        <begin position="255"/>
        <end position="321"/>
    </location>
</feature>
<dbReference type="PANTHER" id="PTHR44688">
    <property type="entry name" value="DNA-BINDING TRANSCRIPTIONAL ACTIVATOR DEVR_DOSR"/>
    <property type="match status" value="1"/>
</dbReference>
<dbReference type="Gene3D" id="3.30.450.40">
    <property type="match status" value="1"/>
</dbReference>
<dbReference type="RefSeq" id="WP_344534467.1">
    <property type="nucleotide sequence ID" value="NZ_BAAAPE010000022.1"/>
</dbReference>
<keyword evidence="6" id="KW-1185">Reference proteome</keyword>
<keyword evidence="2" id="KW-0238">DNA-binding</keyword>
<dbReference type="InterPro" id="IPR000792">
    <property type="entry name" value="Tscrpt_reg_LuxR_C"/>
</dbReference>
<keyword evidence="3" id="KW-0804">Transcription</keyword>
<dbReference type="InterPro" id="IPR029016">
    <property type="entry name" value="GAF-like_dom_sf"/>
</dbReference>
<evidence type="ECO:0000313" key="5">
    <source>
        <dbReference type="EMBL" id="GAA2100347.1"/>
    </source>
</evidence>
<dbReference type="EMBL" id="BAAAPE010000022">
    <property type="protein sequence ID" value="GAA2100347.1"/>
    <property type="molecule type" value="Genomic_DNA"/>
</dbReference>
<evidence type="ECO:0000256" key="3">
    <source>
        <dbReference type="ARBA" id="ARBA00023163"/>
    </source>
</evidence>
<keyword evidence="1" id="KW-0805">Transcription regulation</keyword>
<reference evidence="6" key="1">
    <citation type="journal article" date="2019" name="Int. J. Syst. Evol. Microbiol.">
        <title>The Global Catalogue of Microorganisms (GCM) 10K type strain sequencing project: providing services to taxonomists for standard genome sequencing and annotation.</title>
        <authorList>
            <consortium name="The Broad Institute Genomics Platform"/>
            <consortium name="The Broad Institute Genome Sequencing Center for Infectious Disease"/>
            <person name="Wu L."/>
            <person name="Ma J."/>
        </authorList>
    </citation>
    <scope>NUCLEOTIDE SEQUENCE [LARGE SCALE GENOMIC DNA]</scope>
    <source>
        <strain evidence="6">JCM 15478</strain>
    </source>
</reference>
<dbReference type="Pfam" id="PF00196">
    <property type="entry name" value="GerE"/>
    <property type="match status" value="1"/>
</dbReference>
<dbReference type="SMART" id="SM00421">
    <property type="entry name" value="HTH_LUXR"/>
    <property type="match status" value="1"/>
</dbReference>
<sequence length="339" mass="37679">MERELPETVRGALRLADRQLRMLAPDDVNGMCAAVRRAATAIGPVETFYVGLYQGDNTLVLPYIFSDGEHLSADTSRFGKDGMSHWVRAKAKPYRYAYDDGRRCHVGAPMGNGVLSRDAVAVPMLGPEDDTVIGMVNTQSPHSGVFDDTFVTALEWLAQALALSLEGGARRQARERLYRNFPELDPSRLDFPTDMLHTATDCLDEVAGSVETLQSRVELLDGTQLREELGRIKDQCRLVGTELAMMVLKMPMPHDRTYPETLTAREREIADLIAHESMTNAMIARRLFISEKTVKAHVSSILRKLGIRQRSELVWFLGEKAAEPARPSAREPGGPKETA</sequence>
<accession>A0ABP5ILG3</accession>
<dbReference type="Proteomes" id="UP001500016">
    <property type="component" value="Unassembled WGS sequence"/>
</dbReference>
<dbReference type="SUPFAM" id="SSF46894">
    <property type="entry name" value="C-terminal effector domain of the bipartite response regulators"/>
    <property type="match status" value="1"/>
</dbReference>
<dbReference type="PROSITE" id="PS50043">
    <property type="entry name" value="HTH_LUXR_2"/>
    <property type="match status" value="1"/>
</dbReference>
<evidence type="ECO:0000259" key="4">
    <source>
        <dbReference type="PROSITE" id="PS50043"/>
    </source>
</evidence>